<reference evidence="10" key="1">
    <citation type="journal article" date="2014" name="Int. J. Syst. Evol. Microbiol.">
        <title>Complete genome of a new Firmicutes species belonging to the dominant human colonic microbiota ('Ruminococcus bicirculans') reveals two chromosomes and a selective capacity to utilize plant glucans.</title>
        <authorList>
            <consortium name="NISC Comparative Sequencing Program"/>
            <person name="Wegmann U."/>
            <person name="Louis P."/>
            <person name="Goesmann A."/>
            <person name="Henrissat B."/>
            <person name="Duncan S.H."/>
            <person name="Flint H.J."/>
        </authorList>
    </citation>
    <scope>NUCLEOTIDE SEQUENCE</scope>
    <source>
        <strain evidence="10">NBRC 102030</strain>
    </source>
</reference>
<dbReference type="PROSITE" id="PS50929">
    <property type="entry name" value="ABC_TM1F"/>
    <property type="match status" value="1"/>
</dbReference>
<comment type="caution">
    <text evidence="10">The sequence shown here is derived from an EMBL/GenBank/DDBJ whole genome shotgun (WGS) entry which is preliminary data.</text>
</comment>
<dbReference type="EMBL" id="BSUY01000001">
    <property type="protein sequence ID" value="GMA84285.1"/>
    <property type="molecule type" value="Genomic_DNA"/>
</dbReference>
<dbReference type="PANTHER" id="PTHR24221">
    <property type="entry name" value="ATP-BINDING CASSETTE SUB-FAMILY B"/>
    <property type="match status" value="1"/>
</dbReference>
<dbReference type="Gene3D" id="3.40.50.300">
    <property type="entry name" value="P-loop containing nucleotide triphosphate hydrolases"/>
    <property type="match status" value="1"/>
</dbReference>
<dbReference type="Gene3D" id="1.20.1560.10">
    <property type="entry name" value="ABC transporter type 1, transmembrane domain"/>
    <property type="match status" value="1"/>
</dbReference>
<dbReference type="InterPro" id="IPR003439">
    <property type="entry name" value="ABC_transporter-like_ATP-bd"/>
</dbReference>
<evidence type="ECO:0000259" key="8">
    <source>
        <dbReference type="PROSITE" id="PS50929"/>
    </source>
</evidence>
<organism evidence="10 11">
    <name type="scientific">Shewanella glacialipiscicola</name>
    <dbReference type="NCBI Taxonomy" id="614069"/>
    <lineage>
        <taxon>Bacteria</taxon>
        <taxon>Pseudomonadati</taxon>
        <taxon>Pseudomonadota</taxon>
        <taxon>Gammaproteobacteria</taxon>
        <taxon>Alteromonadales</taxon>
        <taxon>Shewanellaceae</taxon>
        <taxon>Shewanella</taxon>
    </lineage>
</organism>
<reference evidence="10" key="3">
    <citation type="submission" date="2023-02" db="EMBL/GenBank/DDBJ databases">
        <authorList>
            <person name="Sun Q."/>
            <person name="Mori K."/>
        </authorList>
    </citation>
    <scope>NUCLEOTIDE SEQUENCE</scope>
    <source>
        <strain evidence="10">NBRC 102030</strain>
    </source>
</reference>
<proteinExistence type="predicted"/>
<dbReference type="SMART" id="SM00382">
    <property type="entry name" value="AAA"/>
    <property type="match status" value="1"/>
</dbReference>
<dbReference type="EMBL" id="BSUY01000001">
    <property type="protein sequence ID" value="GMA80488.1"/>
    <property type="molecule type" value="Genomic_DNA"/>
</dbReference>
<dbReference type="SUPFAM" id="SSF52540">
    <property type="entry name" value="P-loop containing nucleoside triphosphate hydrolases"/>
    <property type="match status" value="1"/>
</dbReference>
<keyword evidence="11" id="KW-1185">Reference proteome</keyword>
<evidence type="ECO:0000256" key="4">
    <source>
        <dbReference type="ARBA" id="ARBA00022840"/>
    </source>
</evidence>
<protein>
    <submittedName>
        <fullName evidence="10">Uncharacterized protein</fullName>
    </submittedName>
</protein>
<feature type="domain" description="ABC transmembrane type-1" evidence="8">
    <location>
        <begin position="1"/>
        <end position="52"/>
    </location>
</feature>
<dbReference type="InterPro" id="IPR003593">
    <property type="entry name" value="AAA+_ATPase"/>
</dbReference>
<name>A0ABQ6J816_9GAMM</name>
<evidence type="ECO:0000256" key="5">
    <source>
        <dbReference type="ARBA" id="ARBA00022989"/>
    </source>
</evidence>
<accession>A0ABQ6J816</accession>
<evidence type="ECO:0000256" key="1">
    <source>
        <dbReference type="ARBA" id="ARBA00004651"/>
    </source>
</evidence>
<reference evidence="11" key="2">
    <citation type="journal article" date="2019" name="Int. J. Syst. Evol. Microbiol.">
        <title>The Global Catalogue of Microorganisms (GCM) 10K type strain sequencing project: providing services to taxonomists for standard genome sequencing and annotation.</title>
        <authorList>
            <consortium name="The Broad Institute Genomics Platform"/>
            <consortium name="The Broad Institute Genome Sequencing Center for Infectious Disease"/>
            <person name="Wu L."/>
            <person name="Ma J."/>
        </authorList>
    </citation>
    <scope>NUCLEOTIDE SEQUENCE [LARGE SCALE GENOMIC DNA]</scope>
    <source>
        <strain evidence="11">NBRC 102030</strain>
    </source>
</reference>
<dbReference type="InterPro" id="IPR011527">
    <property type="entry name" value="ABC1_TM_dom"/>
</dbReference>
<evidence type="ECO:0000256" key="3">
    <source>
        <dbReference type="ARBA" id="ARBA00022741"/>
    </source>
</evidence>
<evidence type="ECO:0000256" key="2">
    <source>
        <dbReference type="ARBA" id="ARBA00022692"/>
    </source>
</evidence>
<dbReference type="Proteomes" id="UP001157046">
    <property type="component" value="Unassembled WGS sequence"/>
</dbReference>
<keyword evidence="5" id="KW-1133">Transmembrane helix</keyword>
<dbReference type="InterPro" id="IPR039421">
    <property type="entry name" value="Type_1_exporter"/>
</dbReference>
<gene>
    <name evidence="9" type="ORF">GCM10025855_00210</name>
    <name evidence="10" type="ORF">GCM10025855_38180</name>
</gene>
<sequence>MQFTVVCVVILGVYRVADNAISMGGIIAAVMLSSRAISPMAQLAGLMTRANHTASALRQLNEIMTQEDEFENKGHLVSKLRLLGKINADHVGFSYPGSEKPVLHPMSLTINPGERVAIIGRNGSGKSTLAKLLVGLFQPTNGSLRYDGLDSAQIHPSDLRRNFGYLPQDVTLFHGTIRDNILFGTRQVTEHQLIRAVQLSGVSQFTNLEAEGLDQQVGEGGMSLSRGQRQTVALARATLNDPPVLLMDEPTASLDARAEQQFIRSMQNVSKDRTLILITHKMHLLQLVDRIIVLERGHVVADGPKAEVLEKLNFGLVNGEAKR</sequence>
<evidence type="ECO:0000259" key="7">
    <source>
        <dbReference type="PROSITE" id="PS50893"/>
    </source>
</evidence>
<evidence type="ECO:0000313" key="9">
    <source>
        <dbReference type="EMBL" id="GMA80488.1"/>
    </source>
</evidence>
<comment type="subcellular location">
    <subcellularLocation>
        <location evidence="1">Cell membrane</location>
        <topology evidence="1">Multi-pass membrane protein</topology>
    </subcellularLocation>
</comment>
<feature type="domain" description="ABC transporter" evidence="7">
    <location>
        <begin position="86"/>
        <end position="321"/>
    </location>
</feature>
<dbReference type="InterPro" id="IPR036640">
    <property type="entry name" value="ABC1_TM_sf"/>
</dbReference>
<dbReference type="Pfam" id="PF00005">
    <property type="entry name" value="ABC_tran"/>
    <property type="match status" value="1"/>
</dbReference>
<keyword evidence="2" id="KW-0812">Transmembrane</keyword>
<evidence type="ECO:0000256" key="6">
    <source>
        <dbReference type="ARBA" id="ARBA00023136"/>
    </source>
</evidence>
<keyword evidence="3" id="KW-0547">Nucleotide-binding</keyword>
<dbReference type="PROSITE" id="PS50893">
    <property type="entry name" value="ABC_TRANSPORTER_2"/>
    <property type="match status" value="1"/>
</dbReference>
<evidence type="ECO:0000313" key="10">
    <source>
        <dbReference type="EMBL" id="GMA84285.1"/>
    </source>
</evidence>
<evidence type="ECO:0000313" key="11">
    <source>
        <dbReference type="Proteomes" id="UP001157046"/>
    </source>
</evidence>
<keyword evidence="4" id="KW-0067">ATP-binding</keyword>
<dbReference type="InterPro" id="IPR027417">
    <property type="entry name" value="P-loop_NTPase"/>
</dbReference>
<dbReference type="SUPFAM" id="SSF90123">
    <property type="entry name" value="ABC transporter transmembrane region"/>
    <property type="match status" value="1"/>
</dbReference>
<dbReference type="PANTHER" id="PTHR24221:SF248">
    <property type="entry name" value="ABC TRANSPORTER TRANSMEMBRANE REGION"/>
    <property type="match status" value="1"/>
</dbReference>
<keyword evidence="6" id="KW-0472">Membrane</keyword>